<gene>
    <name evidence="1" type="ORF">QBC46DRAFT_399596</name>
</gene>
<keyword evidence="1" id="KW-0808">Transferase</keyword>
<reference evidence="2" key="1">
    <citation type="journal article" date="2023" name="Mol. Phylogenet. Evol.">
        <title>Genome-scale phylogeny and comparative genomics of the fungal order Sordariales.</title>
        <authorList>
            <person name="Hensen N."/>
            <person name="Bonometti L."/>
            <person name="Westerberg I."/>
            <person name="Brannstrom I.O."/>
            <person name="Guillou S."/>
            <person name="Cros-Aarteil S."/>
            <person name="Calhoun S."/>
            <person name="Haridas S."/>
            <person name="Kuo A."/>
            <person name="Mondo S."/>
            <person name="Pangilinan J."/>
            <person name="Riley R."/>
            <person name="LaButti K."/>
            <person name="Andreopoulos B."/>
            <person name="Lipzen A."/>
            <person name="Chen C."/>
            <person name="Yan M."/>
            <person name="Daum C."/>
            <person name="Ng V."/>
            <person name="Clum A."/>
            <person name="Steindorff A."/>
            <person name="Ohm R.A."/>
            <person name="Martin F."/>
            <person name="Silar P."/>
            <person name="Natvig D.O."/>
            <person name="Lalanne C."/>
            <person name="Gautier V."/>
            <person name="Ament-Velasquez S.L."/>
            <person name="Kruys A."/>
            <person name="Hutchinson M.I."/>
            <person name="Powell A.J."/>
            <person name="Barry K."/>
            <person name="Miller A.N."/>
            <person name="Grigoriev I.V."/>
            <person name="Debuchy R."/>
            <person name="Gladieux P."/>
            <person name="Hiltunen Thoren M."/>
            <person name="Johannesson H."/>
        </authorList>
    </citation>
    <scope>NUCLEOTIDE SEQUENCE [LARGE SCALE GENOMIC DNA]</scope>
    <source>
        <strain evidence="2">CBS 340.73</strain>
    </source>
</reference>
<proteinExistence type="predicted"/>
<organism evidence="1 2">
    <name type="scientific">Diplogelasinospora grovesii</name>
    <dbReference type="NCBI Taxonomy" id="303347"/>
    <lineage>
        <taxon>Eukaryota</taxon>
        <taxon>Fungi</taxon>
        <taxon>Dikarya</taxon>
        <taxon>Ascomycota</taxon>
        <taxon>Pezizomycotina</taxon>
        <taxon>Sordariomycetes</taxon>
        <taxon>Sordariomycetidae</taxon>
        <taxon>Sordariales</taxon>
        <taxon>Diplogelasinosporaceae</taxon>
        <taxon>Diplogelasinospora</taxon>
    </lineage>
</organism>
<dbReference type="GO" id="GO:0016757">
    <property type="term" value="F:glycosyltransferase activity"/>
    <property type="evidence" value="ECO:0007669"/>
    <property type="project" value="UniProtKB-KW"/>
</dbReference>
<dbReference type="AlphaFoldDB" id="A0AAN6RZG9"/>
<accession>A0AAN6RZG9</accession>
<sequence>MSRYKFRLAGRLAGFILVALVLYFSFRNQIIRQPLPTWLQEQNSVDALVNGANRDNITAYTKAILDPADMHLPKLKCPLPDLSRYKELKPVNAAKSQTQYFFTMNLRECLPLLPRLIGSMVEAIRFLGLERCAISIVKGNSADGTAEVLAALNPILDKLTGGRMHLVLSSDIDPLAAVAGERFTKLADLRNIALRPMLDEPERYSDATVVFLNDVAICLKDILELVL</sequence>
<evidence type="ECO:0000313" key="1">
    <source>
        <dbReference type="EMBL" id="KAK3934503.1"/>
    </source>
</evidence>
<dbReference type="PANTHER" id="PTHR34144:SF5">
    <property type="entry name" value="ALPHA-1,3-MANNOSYLTRANSFERASE CMT1"/>
    <property type="match status" value="1"/>
</dbReference>
<evidence type="ECO:0000313" key="2">
    <source>
        <dbReference type="Proteomes" id="UP001303473"/>
    </source>
</evidence>
<keyword evidence="2" id="KW-1185">Reference proteome</keyword>
<dbReference type="InterPro" id="IPR021047">
    <property type="entry name" value="Mannosyltransferase_CMT1"/>
</dbReference>
<comment type="caution">
    <text evidence="1">The sequence shown here is derived from an EMBL/GenBank/DDBJ whole genome shotgun (WGS) entry which is preliminary data.</text>
</comment>
<dbReference type="Pfam" id="PF11735">
    <property type="entry name" value="CAP59_mtransfer"/>
    <property type="match status" value="1"/>
</dbReference>
<dbReference type="Proteomes" id="UP001303473">
    <property type="component" value="Unassembled WGS sequence"/>
</dbReference>
<dbReference type="EMBL" id="MU853984">
    <property type="protein sequence ID" value="KAK3934503.1"/>
    <property type="molecule type" value="Genomic_DNA"/>
</dbReference>
<keyword evidence="1" id="KW-0328">Glycosyltransferase</keyword>
<protein>
    <submittedName>
        <fullName evidence="1">Cryptococcal mannosyltransferase 1-domain-containing protein</fullName>
    </submittedName>
</protein>
<name>A0AAN6RZG9_9PEZI</name>
<dbReference type="PANTHER" id="PTHR34144">
    <property type="entry name" value="CHROMOSOME 8, WHOLE GENOME SHOTGUN SEQUENCE"/>
    <property type="match status" value="1"/>
</dbReference>